<reference evidence="1 2" key="1">
    <citation type="journal article" date="2015" name="Genome Biol. Evol.">
        <title>Comparative Genomics of a Bacterivorous Green Alga Reveals Evolutionary Causalities and Consequences of Phago-Mixotrophic Mode of Nutrition.</title>
        <authorList>
            <person name="Burns J.A."/>
            <person name="Paasch A."/>
            <person name="Narechania A."/>
            <person name="Kim E."/>
        </authorList>
    </citation>
    <scope>NUCLEOTIDE SEQUENCE [LARGE SCALE GENOMIC DNA]</scope>
    <source>
        <strain evidence="1 2">PLY_AMNH</strain>
    </source>
</reference>
<evidence type="ECO:0000313" key="2">
    <source>
        <dbReference type="Proteomes" id="UP001190700"/>
    </source>
</evidence>
<proteinExistence type="predicted"/>
<dbReference type="AlphaFoldDB" id="A0AAE0BMT5"/>
<organism evidence="1 2">
    <name type="scientific">Cymbomonas tetramitiformis</name>
    <dbReference type="NCBI Taxonomy" id="36881"/>
    <lineage>
        <taxon>Eukaryota</taxon>
        <taxon>Viridiplantae</taxon>
        <taxon>Chlorophyta</taxon>
        <taxon>Pyramimonadophyceae</taxon>
        <taxon>Pyramimonadales</taxon>
        <taxon>Pyramimonadaceae</taxon>
        <taxon>Cymbomonas</taxon>
    </lineage>
</organism>
<evidence type="ECO:0000313" key="1">
    <source>
        <dbReference type="EMBL" id="KAK3238685.1"/>
    </source>
</evidence>
<keyword evidence="2" id="KW-1185">Reference proteome</keyword>
<sequence>LCRVQWDALAKVQFQSLKVLLATSTEDTPPPAAPKEGSASLARARKSVISALDTVSDVHETKGLTKFLRMFQRVCTYLEWKNRSLVDQMSKLAEPLRTACEMNSLENGSLDCPENSAAQKTVDTVFSTLRTSLKSMVFSNRYAVDMRGMLEMDEVSGSVDLGGSARYTR</sequence>
<dbReference type="Proteomes" id="UP001190700">
    <property type="component" value="Unassembled WGS sequence"/>
</dbReference>
<accession>A0AAE0BMT5</accession>
<protein>
    <submittedName>
        <fullName evidence="1">Uncharacterized protein</fullName>
    </submittedName>
</protein>
<dbReference type="EMBL" id="LGRX02034141">
    <property type="protein sequence ID" value="KAK3238685.1"/>
    <property type="molecule type" value="Genomic_DNA"/>
</dbReference>
<feature type="non-terminal residue" evidence="1">
    <location>
        <position position="1"/>
    </location>
</feature>
<name>A0AAE0BMT5_9CHLO</name>
<comment type="caution">
    <text evidence="1">The sequence shown here is derived from an EMBL/GenBank/DDBJ whole genome shotgun (WGS) entry which is preliminary data.</text>
</comment>
<gene>
    <name evidence="1" type="ORF">CYMTET_51322</name>
</gene>